<reference evidence="5" key="3">
    <citation type="submission" date="2025-09" db="UniProtKB">
        <authorList>
            <consortium name="Ensembl"/>
        </authorList>
    </citation>
    <scope>IDENTIFICATION</scope>
</reference>
<dbReference type="InterPro" id="IPR055355">
    <property type="entry name" value="ZP-C"/>
</dbReference>
<evidence type="ECO:0000259" key="4">
    <source>
        <dbReference type="PROSITE" id="PS51034"/>
    </source>
</evidence>
<dbReference type="GO" id="GO:0035803">
    <property type="term" value="P:egg coat formation"/>
    <property type="evidence" value="ECO:0007669"/>
    <property type="project" value="TreeGrafter"/>
</dbReference>
<proteinExistence type="predicted"/>
<protein>
    <recommendedName>
        <fullName evidence="4">ZP domain-containing protein</fullName>
    </recommendedName>
</protein>
<dbReference type="Gene3D" id="2.60.40.4100">
    <property type="entry name" value="Zona pellucida, ZP-C domain"/>
    <property type="match status" value="1"/>
</dbReference>
<reference evidence="5 6" key="1">
    <citation type="submission" date="2020-10" db="EMBL/GenBank/DDBJ databases">
        <title>Pygocentrus nattereri (red-bellied piranha) genome, fPygNat1, primary haplotype.</title>
        <authorList>
            <person name="Myers G."/>
            <person name="Meyer A."/>
            <person name="Karagic N."/>
            <person name="Pippel M."/>
            <person name="Winkler S."/>
            <person name="Tracey A."/>
            <person name="Wood J."/>
            <person name="Formenti G."/>
            <person name="Howe K."/>
            <person name="Fedrigo O."/>
            <person name="Jarvis E.D."/>
        </authorList>
    </citation>
    <scope>NUCLEOTIDE SEQUENCE [LARGE SCALE GENOMIC DNA]</scope>
</reference>
<evidence type="ECO:0000256" key="3">
    <source>
        <dbReference type="SAM" id="SignalP"/>
    </source>
</evidence>
<dbReference type="PRINTS" id="PR00023">
    <property type="entry name" value="ZPELLUCIDA"/>
</dbReference>
<dbReference type="AlphaFoldDB" id="A0A3B4CU94"/>
<dbReference type="STRING" id="42514.ENSPNAP00000015672"/>
<dbReference type="Gene3D" id="2.60.40.3210">
    <property type="entry name" value="Zona pellucida, ZP-N domain"/>
    <property type="match status" value="1"/>
</dbReference>
<dbReference type="GO" id="GO:2000344">
    <property type="term" value="P:positive regulation of acrosome reaction"/>
    <property type="evidence" value="ECO:0007669"/>
    <property type="project" value="TreeGrafter"/>
</dbReference>
<evidence type="ECO:0000313" key="5">
    <source>
        <dbReference type="Ensembl" id="ENSPNAP00000015672.1"/>
    </source>
</evidence>
<reference evidence="5" key="2">
    <citation type="submission" date="2025-08" db="UniProtKB">
        <authorList>
            <consortium name="Ensembl"/>
        </authorList>
    </citation>
    <scope>IDENTIFICATION</scope>
</reference>
<feature type="signal peptide" evidence="3">
    <location>
        <begin position="1"/>
        <end position="19"/>
    </location>
</feature>
<keyword evidence="3" id="KW-0732">Signal</keyword>
<keyword evidence="2" id="KW-0325">Glycoprotein</keyword>
<dbReference type="GO" id="GO:0032190">
    <property type="term" value="F:acrosin binding"/>
    <property type="evidence" value="ECO:0007669"/>
    <property type="project" value="TreeGrafter"/>
</dbReference>
<evidence type="ECO:0000256" key="1">
    <source>
        <dbReference type="ARBA" id="ARBA00023157"/>
    </source>
</evidence>
<dbReference type="PANTHER" id="PTHR11576:SF3">
    <property type="entry name" value="SI:CH211-14A17.6-RELATED"/>
    <property type="match status" value="1"/>
</dbReference>
<dbReference type="GO" id="GO:0031012">
    <property type="term" value="C:extracellular matrix"/>
    <property type="evidence" value="ECO:0007669"/>
    <property type="project" value="TreeGrafter"/>
</dbReference>
<dbReference type="Pfam" id="PF00100">
    <property type="entry name" value="Zona_pellucida"/>
    <property type="match status" value="1"/>
</dbReference>
<organism evidence="5 6">
    <name type="scientific">Pygocentrus nattereri</name>
    <name type="common">Red-bellied piranha</name>
    <dbReference type="NCBI Taxonomy" id="42514"/>
    <lineage>
        <taxon>Eukaryota</taxon>
        <taxon>Metazoa</taxon>
        <taxon>Chordata</taxon>
        <taxon>Craniata</taxon>
        <taxon>Vertebrata</taxon>
        <taxon>Euteleostomi</taxon>
        <taxon>Actinopterygii</taxon>
        <taxon>Neopterygii</taxon>
        <taxon>Teleostei</taxon>
        <taxon>Ostariophysi</taxon>
        <taxon>Characiformes</taxon>
        <taxon>Characoidei</taxon>
        <taxon>Pygocentrus</taxon>
    </lineage>
</organism>
<feature type="domain" description="ZP" evidence="4">
    <location>
        <begin position="26"/>
        <end position="279"/>
    </location>
</feature>
<dbReference type="PANTHER" id="PTHR11576">
    <property type="entry name" value="ZONA PELLUCIDA SPERM-BINDING PROTEIN 3"/>
    <property type="match status" value="1"/>
</dbReference>
<dbReference type="PROSITE" id="PS51034">
    <property type="entry name" value="ZP_2"/>
    <property type="match status" value="1"/>
</dbReference>
<sequence length="343" mass="39041">MLFLRQWFLLFVTVVSVSCYEDIYVKCTNDSVMVTWKVNKDLAARPFRLLLGSCFPSEFIKTADGGKAIFHYHLSECNFLQKRTQTKLVYENELVFRPKPRPHPAVFTYPVVCTSERPEWIRPFLKPGFRGLQGQGSFIFHMALLNDDLSGPAPSNSFPMGSFIHVWAAVEQKAHQPLMLYLEECVASTTQTLGPEVPIYPIITNKGCLVDSKTGYSRFLPRYHSSAVVLRLQAFNFALEQEQETQVEFLVYLHCSMVVWDPEYPNEVKKACNYNKDVEQWELLDDPSMSDLCSCCEYRCFQRVKRGLQSEFQGLAQSVVLGPLTITASPSSNGSPIQDGQNI</sequence>
<dbReference type="GeneTree" id="ENSGT01030000234567"/>
<dbReference type="Proteomes" id="UP001501920">
    <property type="component" value="Chromosome 2"/>
</dbReference>
<dbReference type="PROSITE" id="PS51257">
    <property type="entry name" value="PROKAR_LIPOPROTEIN"/>
    <property type="match status" value="1"/>
</dbReference>
<feature type="chain" id="PRO_5017461902" description="ZP domain-containing protein" evidence="3">
    <location>
        <begin position="20"/>
        <end position="343"/>
    </location>
</feature>
<accession>A0A3B4CU94</accession>
<dbReference type="SMART" id="SM00241">
    <property type="entry name" value="ZP"/>
    <property type="match status" value="1"/>
</dbReference>
<evidence type="ECO:0000256" key="2">
    <source>
        <dbReference type="ARBA" id="ARBA00023180"/>
    </source>
</evidence>
<name>A0A3B4CU94_PYGNA</name>
<evidence type="ECO:0000313" key="6">
    <source>
        <dbReference type="Proteomes" id="UP001501920"/>
    </source>
</evidence>
<dbReference type="FunFam" id="2.60.40.4100:FF:000002">
    <property type="entry name" value="Zona pellucida sperm-binding protein 3"/>
    <property type="match status" value="1"/>
</dbReference>
<dbReference type="GO" id="GO:0007339">
    <property type="term" value="P:binding of sperm to zona pellucida"/>
    <property type="evidence" value="ECO:0007669"/>
    <property type="project" value="TreeGrafter"/>
</dbReference>
<dbReference type="InterPro" id="IPR042235">
    <property type="entry name" value="ZP-C_dom"/>
</dbReference>
<keyword evidence="1" id="KW-1015">Disulfide bond</keyword>
<keyword evidence="6" id="KW-1185">Reference proteome</keyword>
<dbReference type="InterPro" id="IPR001507">
    <property type="entry name" value="ZP_dom"/>
</dbReference>
<dbReference type="Ensembl" id="ENSPNAT00000023941.2">
    <property type="protein sequence ID" value="ENSPNAP00000015672.1"/>
    <property type="gene ID" value="ENSPNAG00000021733.2"/>
</dbReference>
<dbReference type="OMA" id="IVWDGDY"/>
<dbReference type="InterPro" id="IPR048290">
    <property type="entry name" value="ZP_chr"/>
</dbReference>